<dbReference type="GO" id="GO:0032259">
    <property type="term" value="P:methylation"/>
    <property type="evidence" value="ECO:0007669"/>
    <property type="project" value="UniProtKB-KW"/>
</dbReference>
<dbReference type="KEGG" id="pbro:HOP40_33910"/>
<evidence type="ECO:0000313" key="8">
    <source>
        <dbReference type="EMBL" id="QJY50142.1"/>
    </source>
</evidence>
<gene>
    <name evidence="8" type="ORF">HOP40_33910</name>
</gene>
<dbReference type="InterPro" id="IPR003333">
    <property type="entry name" value="CMAS"/>
</dbReference>
<evidence type="ECO:0000256" key="3">
    <source>
        <dbReference type="ARBA" id="ARBA00022679"/>
    </source>
</evidence>
<organism evidence="8 9">
    <name type="scientific">Pseudonocardia broussonetiae</name>
    <dbReference type="NCBI Taxonomy" id="2736640"/>
    <lineage>
        <taxon>Bacteria</taxon>
        <taxon>Bacillati</taxon>
        <taxon>Actinomycetota</taxon>
        <taxon>Actinomycetes</taxon>
        <taxon>Pseudonocardiales</taxon>
        <taxon>Pseudonocardiaceae</taxon>
        <taxon>Pseudonocardia</taxon>
    </lineage>
</organism>
<name>A0A6M6JUC0_9PSEU</name>
<accession>A0A6M6JUC0</accession>
<evidence type="ECO:0000313" key="9">
    <source>
        <dbReference type="Proteomes" id="UP000505377"/>
    </source>
</evidence>
<evidence type="ECO:0000256" key="7">
    <source>
        <dbReference type="SAM" id="MobiDB-lite"/>
    </source>
</evidence>
<feature type="compositionally biased region" description="Polar residues" evidence="7">
    <location>
        <begin position="1"/>
        <end position="17"/>
    </location>
</feature>
<dbReference type="GO" id="GO:0008610">
    <property type="term" value="P:lipid biosynthetic process"/>
    <property type="evidence" value="ECO:0007669"/>
    <property type="project" value="InterPro"/>
</dbReference>
<protein>
    <submittedName>
        <fullName evidence="8">Class I SAM-dependent methyltransferase</fullName>
    </submittedName>
</protein>
<evidence type="ECO:0000256" key="1">
    <source>
        <dbReference type="ARBA" id="ARBA00010815"/>
    </source>
</evidence>
<dbReference type="Proteomes" id="UP000505377">
    <property type="component" value="Chromosome"/>
</dbReference>
<dbReference type="Pfam" id="PF02353">
    <property type="entry name" value="CMAS"/>
    <property type="match status" value="1"/>
</dbReference>
<dbReference type="AlphaFoldDB" id="A0A6M6JUC0"/>
<evidence type="ECO:0000256" key="2">
    <source>
        <dbReference type="ARBA" id="ARBA00022603"/>
    </source>
</evidence>
<dbReference type="InterPro" id="IPR029063">
    <property type="entry name" value="SAM-dependent_MTases_sf"/>
</dbReference>
<reference evidence="8 9" key="1">
    <citation type="submission" date="2020-05" db="EMBL/GenBank/DDBJ databases">
        <authorList>
            <person name="Mo P."/>
        </authorList>
    </citation>
    <scope>NUCLEOTIDE SEQUENCE [LARGE SCALE GENOMIC DNA]</scope>
    <source>
        <strain evidence="8 9">Gen01</strain>
    </source>
</reference>
<dbReference type="PIRSF" id="PIRSF003085">
    <property type="entry name" value="CMAS"/>
    <property type="match status" value="1"/>
</dbReference>
<evidence type="ECO:0000256" key="4">
    <source>
        <dbReference type="ARBA" id="ARBA00022691"/>
    </source>
</evidence>
<keyword evidence="2 8" id="KW-0489">Methyltransferase</keyword>
<dbReference type="PANTHER" id="PTHR43667">
    <property type="entry name" value="CYCLOPROPANE-FATTY-ACYL-PHOSPHOLIPID SYNTHASE"/>
    <property type="match status" value="1"/>
</dbReference>
<comment type="similarity">
    <text evidence="1">Belongs to the CFA/CMAS family.</text>
</comment>
<dbReference type="PANTHER" id="PTHR43667:SF2">
    <property type="entry name" value="FATTY ACID C-METHYL TRANSFERASE"/>
    <property type="match status" value="1"/>
</dbReference>
<dbReference type="RefSeq" id="WP_172167312.1">
    <property type="nucleotide sequence ID" value="NZ_CP053564.1"/>
</dbReference>
<dbReference type="InterPro" id="IPR050723">
    <property type="entry name" value="CFA/CMAS"/>
</dbReference>
<sequence length="427" mass="47528">MTTEPISPTPVRRSNNHLVPRPNEGVWPGLATPPRAPGKARIAEVLFRQAVRPLPVRVVFPGGERIGAGGPDSPVMRIVRPEAFFHRLGAGSKIGFGESYMVGDWTTTELADLLAPFAAKMATLIPPVLQRIGRRFAEARQPSEEVNTVEGSRENIHRHYDLSNDLFATFLDETMSYSAGWFADGSDDLVLAQERKIDGILDMAGVGPDSHVLEIGTGWGGLATRAAQRGARVTTLTISAEQAKLAEQRLDAAGVADRVQVLLRDYREAQGSYDAVVSVEMIEAVGVAYWPTYFAALDRLLKPGGKVGLQSITMPHDRMLVSQNDYTWISKYVFPGGVIPSVEAIEQNLRDHTGLRIAERRSLGPDYARTLAHWRRTFLERWETVAGLGFDETFRRMWEFYLAYCEAGFRVGYLDVYQLSLQHHRSY</sequence>
<dbReference type="Gene3D" id="3.40.50.150">
    <property type="entry name" value="Vaccinia Virus protein VP39"/>
    <property type="match status" value="1"/>
</dbReference>
<feature type="region of interest" description="Disordered" evidence="7">
    <location>
        <begin position="1"/>
        <end position="26"/>
    </location>
</feature>
<dbReference type="EMBL" id="CP053564">
    <property type="protein sequence ID" value="QJY50142.1"/>
    <property type="molecule type" value="Genomic_DNA"/>
</dbReference>
<dbReference type="SUPFAM" id="SSF53335">
    <property type="entry name" value="S-adenosyl-L-methionine-dependent methyltransferases"/>
    <property type="match status" value="1"/>
</dbReference>
<dbReference type="CDD" id="cd02440">
    <property type="entry name" value="AdoMet_MTases"/>
    <property type="match status" value="1"/>
</dbReference>
<keyword evidence="9" id="KW-1185">Reference proteome</keyword>
<proteinExistence type="inferred from homology"/>
<dbReference type="GO" id="GO:0008168">
    <property type="term" value="F:methyltransferase activity"/>
    <property type="evidence" value="ECO:0007669"/>
    <property type="project" value="UniProtKB-KW"/>
</dbReference>
<keyword evidence="4" id="KW-0949">S-adenosyl-L-methionine</keyword>
<feature type="active site" evidence="6">
    <location>
        <position position="405"/>
    </location>
</feature>
<keyword evidence="5" id="KW-0443">Lipid metabolism</keyword>
<keyword evidence="3 8" id="KW-0808">Transferase</keyword>
<evidence type="ECO:0000256" key="5">
    <source>
        <dbReference type="ARBA" id="ARBA00023098"/>
    </source>
</evidence>
<evidence type="ECO:0000256" key="6">
    <source>
        <dbReference type="PIRSR" id="PIRSR003085-1"/>
    </source>
</evidence>